<dbReference type="PANTHER" id="PTHR43436:SF2">
    <property type="entry name" value="ARAC_XYLS FAMILY TRANSCRIPTIONAL REGULATOR"/>
    <property type="match status" value="1"/>
</dbReference>
<name>A0A4P6L1R9_9BURK</name>
<dbReference type="RefSeq" id="WP_130188499.1">
    <property type="nucleotide sequence ID" value="NZ_CP035913.1"/>
</dbReference>
<feature type="domain" description="HTH araC/xylS-type" evidence="3">
    <location>
        <begin position="181"/>
        <end position="279"/>
    </location>
</feature>
<evidence type="ECO:0000256" key="1">
    <source>
        <dbReference type="ARBA" id="ARBA00023015"/>
    </source>
</evidence>
<keyword evidence="5" id="KW-1185">Reference proteome</keyword>
<dbReference type="GO" id="GO:0003700">
    <property type="term" value="F:DNA-binding transcription factor activity"/>
    <property type="evidence" value="ECO:0007669"/>
    <property type="project" value="InterPro"/>
</dbReference>
<dbReference type="Proteomes" id="UP000290637">
    <property type="component" value="Chromosome"/>
</dbReference>
<evidence type="ECO:0000259" key="3">
    <source>
        <dbReference type="PROSITE" id="PS01124"/>
    </source>
</evidence>
<keyword evidence="2" id="KW-0804">Transcription</keyword>
<dbReference type="SUPFAM" id="SSF46689">
    <property type="entry name" value="Homeodomain-like"/>
    <property type="match status" value="2"/>
</dbReference>
<dbReference type="Pfam" id="PF12833">
    <property type="entry name" value="HTH_18"/>
    <property type="match status" value="1"/>
</dbReference>
<dbReference type="Pfam" id="PF06719">
    <property type="entry name" value="AraC_N"/>
    <property type="match status" value="1"/>
</dbReference>
<dbReference type="KEGG" id="plue:EWM63_22345"/>
<dbReference type="PROSITE" id="PS01124">
    <property type="entry name" value="HTH_ARAC_FAMILY_2"/>
    <property type="match status" value="1"/>
</dbReference>
<dbReference type="OrthoDB" id="34150at2"/>
<evidence type="ECO:0000256" key="2">
    <source>
        <dbReference type="ARBA" id="ARBA00023163"/>
    </source>
</evidence>
<proteinExistence type="predicted"/>
<organism evidence="4 5">
    <name type="scientific">Pseudoduganella lutea</name>
    <dbReference type="NCBI Taxonomy" id="321985"/>
    <lineage>
        <taxon>Bacteria</taxon>
        <taxon>Pseudomonadati</taxon>
        <taxon>Pseudomonadota</taxon>
        <taxon>Betaproteobacteria</taxon>
        <taxon>Burkholderiales</taxon>
        <taxon>Oxalobacteraceae</taxon>
        <taxon>Telluria group</taxon>
        <taxon>Pseudoduganella</taxon>
    </lineage>
</organism>
<dbReference type="GO" id="GO:0043565">
    <property type="term" value="F:sequence-specific DNA binding"/>
    <property type="evidence" value="ECO:0007669"/>
    <property type="project" value="InterPro"/>
</dbReference>
<evidence type="ECO:0000313" key="5">
    <source>
        <dbReference type="Proteomes" id="UP000290637"/>
    </source>
</evidence>
<dbReference type="InterPro" id="IPR009057">
    <property type="entry name" value="Homeodomain-like_sf"/>
</dbReference>
<gene>
    <name evidence="4" type="ORF">EWM63_22345</name>
</gene>
<dbReference type="SMART" id="SM00342">
    <property type="entry name" value="HTH_ARAC"/>
    <property type="match status" value="1"/>
</dbReference>
<evidence type="ECO:0000313" key="4">
    <source>
        <dbReference type="EMBL" id="QBE65389.1"/>
    </source>
</evidence>
<dbReference type="InterPro" id="IPR009594">
    <property type="entry name" value="Tscrpt_reg_HTH_AraC_N"/>
</dbReference>
<dbReference type="PANTHER" id="PTHR43436">
    <property type="entry name" value="ARAC-FAMILY TRANSCRIPTIONAL REGULATOR"/>
    <property type="match status" value="1"/>
</dbReference>
<dbReference type="Gene3D" id="1.10.10.60">
    <property type="entry name" value="Homeodomain-like"/>
    <property type="match status" value="1"/>
</dbReference>
<dbReference type="AlphaFoldDB" id="A0A4P6L1R9"/>
<protein>
    <submittedName>
        <fullName evidence="4">AraC family transcriptional regulator</fullName>
    </submittedName>
</protein>
<accession>A0A4P6L1R9</accession>
<reference evidence="4 5" key="1">
    <citation type="submission" date="2019-02" db="EMBL/GenBank/DDBJ databases">
        <title>Draft Genome Sequences of Six Type Strains of the Genus Massilia.</title>
        <authorList>
            <person name="Miess H."/>
            <person name="Frediansyhah A."/>
            <person name="Gross H."/>
        </authorList>
    </citation>
    <scope>NUCLEOTIDE SEQUENCE [LARGE SCALE GENOMIC DNA]</scope>
    <source>
        <strain evidence="4 5">DSM 17473</strain>
    </source>
</reference>
<sequence>MQSNLERRLVDLLKAGTLANDAGCCGLDGVHLLRNVDLATLAGRFPAIVIGRFHASTEDEPQPLQCLVLPSSLTMVPPGCAMASLAVRIDVDLKAAAEIMLLLPAGSFPVGSGEGGAGPVVLDDAVGEPLLRLLKALRSPTDTRVLGPAMVREMLYRVMVGPQGGAVHAALGQHRHAGRVGKALRRIHADYHRAVDVPSLAAEAGMSVTAFHAHFKALTLTTPMQYLKSTRLRHARLLMARDGVSAASASRLVGYESCSQFSREFKRLFGRSPAREASALRTTLACSHSPSRSIVINMGIVKQYL</sequence>
<dbReference type="InterPro" id="IPR018060">
    <property type="entry name" value="HTH_AraC"/>
</dbReference>
<dbReference type="EMBL" id="CP035913">
    <property type="protein sequence ID" value="QBE65389.1"/>
    <property type="molecule type" value="Genomic_DNA"/>
</dbReference>
<keyword evidence="1" id="KW-0805">Transcription regulation</keyword>